<dbReference type="AlphaFoldDB" id="A0A6U1ARU4"/>
<dbReference type="EMBL" id="HBHJ01019111">
    <property type="protein sequence ID" value="CAD9693863.1"/>
    <property type="molecule type" value="Transcribed_RNA"/>
</dbReference>
<organism evidence="3">
    <name type="scientific">Rhizochromulina marina</name>
    <dbReference type="NCBI Taxonomy" id="1034831"/>
    <lineage>
        <taxon>Eukaryota</taxon>
        <taxon>Sar</taxon>
        <taxon>Stramenopiles</taxon>
        <taxon>Ochrophyta</taxon>
        <taxon>Dictyochophyceae</taxon>
        <taxon>Rhizochromulinales</taxon>
        <taxon>Rhizochromulina</taxon>
    </lineage>
</organism>
<dbReference type="SMART" id="SM00233">
    <property type="entry name" value="PH"/>
    <property type="match status" value="1"/>
</dbReference>
<dbReference type="Pfam" id="PF00169">
    <property type="entry name" value="PH"/>
    <property type="match status" value="1"/>
</dbReference>
<evidence type="ECO:0000313" key="3">
    <source>
        <dbReference type="EMBL" id="CAD9693860.1"/>
    </source>
</evidence>
<dbReference type="EMBL" id="HBHJ01019110">
    <property type="protein sequence ID" value="CAD9693860.1"/>
    <property type="molecule type" value="Transcribed_RNA"/>
</dbReference>
<dbReference type="PROSITE" id="PS50003">
    <property type="entry name" value="PH_DOMAIN"/>
    <property type="match status" value="1"/>
</dbReference>
<feature type="compositionally biased region" description="Basic and acidic residues" evidence="1">
    <location>
        <begin position="333"/>
        <end position="346"/>
    </location>
</feature>
<protein>
    <recommendedName>
        <fullName evidence="2">PH domain-containing protein</fullName>
    </recommendedName>
</protein>
<dbReference type="Gene3D" id="2.30.29.30">
    <property type="entry name" value="Pleckstrin-homology domain (PH domain)/Phosphotyrosine-binding domain (PTB)"/>
    <property type="match status" value="1"/>
</dbReference>
<dbReference type="SUPFAM" id="SSF50729">
    <property type="entry name" value="PH domain-like"/>
    <property type="match status" value="1"/>
</dbReference>
<dbReference type="GO" id="GO:0030036">
    <property type="term" value="P:actin cytoskeleton organization"/>
    <property type="evidence" value="ECO:0007669"/>
    <property type="project" value="TreeGrafter"/>
</dbReference>
<dbReference type="PANTHER" id="PTHR12092">
    <property type="entry name" value="PLECKSTRIN"/>
    <property type="match status" value="1"/>
</dbReference>
<dbReference type="InterPro" id="IPR037370">
    <property type="entry name" value="Pleckstrin"/>
</dbReference>
<name>A0A6U1ARU4_9STRA</name>
<feature type="compositionally biased region" description="Polar residues" evidence="1">
    <location>
        <begin position="349"/>
        <end position="358"/>
    </location>
</feature>
<reference evidence="3" key="1">
    <citation type="submission" date="2021-01" db="EMBL/GenBank/DDBJ databases">
        <authorList>
            <person name="Corre E."/>
            <person name="Pelletier E."/>
            <person name="Niang G."/>
            <person name="Scheremetjew M."/>
            <person name="Finn R."/>
            <person name="Kale V."/>
            <person name="Holt S."/>
            <person name="Cochrane G."/>
            <person name="Meng A."/>
            <person name="Brown T."/>
            <person name="Cohen L."/>
        </authorList>
    </citation>
    <scope>NUCLEOTIDE SEQUENCE</scope>
    <source>
        <strain evidence="3">CCMP1243</strain>
    </source>
</reference>
<accession>A0A6U1ARU4</accession>
<feature type="compositionally biased region" description="Low complexity" evidence="1">
    <location>
        <begin position="184"/>
        <end position="198"/>
    </location>
</feature>
<evidence type="ECO:0000259" key="2">
    <source>
        <dbReference type="PROSITE" id="PS50003"/>
    </source>
</evidence>
<evidence type="ECO:0000256" key="1">
    <source>
        <dbReference type="SAM" id="MobiDB-lite"/>
    </source>
</evidence>
<dbReference type="InterPro" id="IPR011993">
    <property type="entry name" value="PH-like_dom_sf"/>
</dbReference>
<proteinExistence type="predicted"/>
<dbReference type="PANTHER" id="PTHR12092:SF16">
    <property type="entry name" value="PH DOMAIN-CONTAINING PROTEIN"/>
    <property type="match status" value="1"/>
</dbReference>
<feature type="region of interest" description="Disordered" evidence="1">
    <location>
        <begin position="158"/>
        <end position="198"/>
    </location>
</feature>
<feature type="region of interest" description="Disordered" evidence="1">
    <location>
        <begin position="307"/>
        <end position="358"/>
    </location>
</feature>
<gene>
    <name evidence="3" type="ORF">RMAR1173_LOCUS12618</name>
    <name evidence="4" type="ORF">RMAR1173_LOCUS12619</name>
</gene>
<sequence>MMSSNTSLVVNVVGAQQRQTPAPIQQVPGMVPGMPGLSHAPLRDNLVHGAVQCTRGGAPGVVLEGLLTKKGRHRSTWKRRRFELHKNRSLHYYEGRKHKGVVHLGQGALVRNINETGYGRKFQVMDSKTSRVFDLEAANVETRDVWVSHLQNMISTGGVDLSAPQQQPQQQPSHQMLPAPPQQSPQQEQPPQQATPPMQDNMIEVTLPETLPPAGGVINLELSDGRKLQVPIPHGAMPGQKVRVCLPPSVERSSATQAIRNSVQQQEAPLPLPGPPPPRYSDAVAASADVPLAVAVPVDGQEFSFPAQASTEEFDEYSHGKSGGPLYGEGAAAEEHVLGSDPDNEKYASASTGQGMRL</sequence>
<evidence type="ECO:0000313" key="4">
    <source>
        <dbReference type="EMBL" id="CAD9693863.1"/>
    </source>
</evidence>
<feature type="domain" description="PH" evidence="2">
    <location>
        <begin position="60"/>
        <end position="155"/>
    </location>
</feature>
<dbReference type="GO" id="GO:0005886">
    <property type="term" value="C:plasma membrane"/>
    <property type="evidence" value="ECO:0007669"/>
    <property type="project" value="TreeGrafter"/>
</dbReference>
<dbReference type="InterPro" id="IPR001849">
    <property type="entry name" value="PH_domain"/>
</dbReference>